<dbReference type="EMBL" id="LAZR01001547">
    <property type="protein sequence ID" value="KKN42929.1"/>
    <property type="molecule type" value="Genomic_DNA"/>
</dbReference>
<keyword evidence="1" id="KW-0472">Membrane</keyword>
<dbReference type="Pfam" id="PF16448">
    <property type="entry name" value="LapD_MoxY_N"/>
    <property type="match status" value="1"/>
</dbReference>
<protein>
    <recommendedName>
        <fullName evidence="2">LapD/MoxY periplasmic domain-containing protein</fullName>
    </recommendedName>
</protein>
<dbReference type="Gene3D" id="3.30.110.200">
    <property type="match status" value="1"/>
</dbReference>
<organism evidence="3">
    <name type="scientific">marine sediment metagenome</name>
    <dbReference type="NCBI Taxonomy" id="412755"/>
    <lineage>
        <taxon>unclassified sequences</taxon>
        <taxon>metagenomes</taxon>
        <taxon>ecological metagenomes</taxon>
    </lineage>
</organism>
<evidence type="ECO:0000256" key="1">
    <source>
        <dbReference type="SAM" id="Phobius"/>
    </source>
</evidence>
<gene>
    <name evidence="3" type="ORF">LCGC14_0708190</name>
</gene>
<keyword evidence="1" id="KW-1133">Transmembrane helix</keyword>
<evidence type="ECO:0000259" key="2">
    <source>
        <dbReference type="Pfam" id="PF16448"/>
    </source>
</evidence>
<proteinExistence type="predicted"/>
<reference evidence="3" key="1">
    <citation type="journal article" date="2015" name="Nature">
        <title>Complex archaea that bridge the gap between prokaryotes and eukaryotes.</title>
        <authorList>
            <person name="Spang A."/>
            <person name="Saw J.H."/>
            <person name="Jorgensen S.L."/>
            <person name="Zaremba-Niedzwiedzka K."/>
            <person name="Martijn J."/>
            <person name="Lind A.E."/>
            <person name="van Eijk R."/>
            <person name="Schleper C."/>
            <person name="Guy L."/>
            <person name="Ettema T.J."/>
        </authorList>
    </citation>
    <scope>NUCLEOTIDE SEQUENCE</scope>
</reference>
<dbReference type="AlphaFoldDB" id="A0A0F9QKF9"/>
<sequence length="105" mass="11843">MSLSKQLSILISLIFLIVFSASFMISMNSIRDYLEVESDIHVQDTATSLGLSLSPHMQNEEDPILQTMMNAIFDMGYYKEMRLENVDGEVLVKLNNPSQIEGVPD</sequence>
<name>A0A0F9QKF9_9ZZZZ</name>
<accession>A0A0F9QKF9</accession>
<comment type="caution">
    <text evidence="3">The sequence shown here is derived from an EMBL/GenBank/DDBJ whole genome shotgun (WGS) entry which is preliminary data.</text>
</comment>
<feature type="domain" description="LapD/MoxY periplasmic" evidence="2">
    <location>
        <begin position="23"/>
        <end position="105"/>
    </location>
</feature>
<keyword evidence="1" id="KW-0812">Transmembrane</keyword>
<feature type="transmembrane region" description="Helical" evidence="1">
    <location>
        <begin position="6"/>
        <end position="25"/>
    </location>
</feature>
<evidence type="ECO:0000313" key="3">
    <source>
        <dbReference type="EMBL" id="KKN42929.1"/>
    </source>
</evidence>
<dbReference type="InterPro" id="IPR032244">
    <property type="entry name" value="LapD_MoxY_N"/>
</dbReference>